<keyword evidence="2" id="KW-1185">Reference proteome</keyword>
<dbReference type="Proteomes" id="UP001159428">
    <property type="component" value="Unassembled WGS sequence"/>
</dbReference>
<evidence type="ECO:0000313" key="1">
    <source>
        <dbReference type="EMBL" id="CAH3110262.1"/>
    </source>
</evidence>
<proteinExistence type="predicted"/>
<dbReference type="EMBL" id="CALNXJ010000012">
    <property type="protein sequence ID" value="CAH3110262.1"/>
    <property type="molecule type" value="Genomic_DNA"/>
</dbReference>
<dbReference type="AlphaFoldDB" id="A0AAU9WCR8"/>
<comment type="caution">
    <text evidence="1">The sequence shown here is derived from an EMBL/GenBank/DDBJ whole genome shotgun (WGS) entry which is preliminary data.</text>
</comment>
<evidence type="ECO:0000313" key="2">
    <source>
        <dbReference type="Proteomes" id="UP001159428"/>
    </source>
</evidence>
<name>A0AAU9WCR8_9CNID</name>
<organism evidence="1 2">
    <name type="scientific">Pocillopora meandrina</name>
    <dbReference type="NCBI Taxonomy" id="46732"/>
    <lineage>
        <taxon>Eukaryota</taxon>
        <taxon>Metazoa</taxon>
        <taxon>Cnidaria</taxon>
        <taxon>Anthozoa</taxon>
        <taxon>Hexacorallia</taxon>
        <taxon>Scleractinia</taxon>
        <taxon>Astrocoeniina</taxon>
        <taxon>Pocilloporidae</taxon>
        <taxon>Pocillopora</taxon>
    </lineage>
</organism>
<protein>
    <submittedName>
        <fullName evidence="1">Uncharacterized protein</fullName>
    </submittedName>
</protein>
<reference evidence="1 2" key="1">
    <citation type="submission" date="2022-05" db="EMBL/GenBank/DDBJ databases">
        <authorList>
            <consortium name="Genoscope - CEA"/>
            <person name="William W."/>
        </authorList>
    </citation>
    <scope>NUCLEOTIDE SEQUENCE [LARGE SCALE GENOMIC DNA]</scope>
</reference>
<sequence>MHINAVCIAFETKKDLVNQSEEGRKLFSAFVQDRIKTGKINLWAPVKKRNLLTWKTRGQKSVCLFGDGVQEPPRN</sequence>
<accession>A0AAU9WCR8</accession>
<gene>
    <name evidence="1" type="ORF">PMEA_00003568</name>
</gene>